<dbReference type="InterPro" id="IPR046341">
    <property type="entry name" value="SET_dom_sf"/>
</dbReference>
<evidence type="ECO:0000313" key="4">
    <source>
        <dbReference type="Proteomes" id="UP000654075"/>
    </source>
</evidence>
<dbReference type="PANTHER" id="PTHR13271">
    <property type="entry name" value="UNCHARACTERIZED PUTATIVE METHYLTRANSFERASE"/>
    <property type="match status" value="1"/>
</dbReference>
<accession>A0A813D4M5</accession>
<dbReference type="InterPro" id="IPR001214">
    <property type="entry name" value="SET_dom"/>
</dbReference>
<sequence>MSHGSCRASSSNSNSSSNNSNNSSSNNNNNNNNNNSSSNNNNNNSNNNNNHHHHHNSNNNNHNNNHNHVSNNNNNNSNSNNNNQHNKTMKNSNANNSNSTINATEGNHGTNKNNNNNSSNSNNNKSSSNSNSNCSSSDGDGSRGLRLWLLLQAAEPPGASPWGHWLDRLPKDLAAGAGCLPLALAEEASLLALHGTSLPSCAEALQRRLRSEWEDLKLFAGSSNPELRALADCPWERYVWAQAVLSTRSFTIPVEGQGPLCCLLPVVDFANHDGKPNARVAHTPRGVELVALRDLESGEEILVSYGDHTADQFVFAFGFLPADAPLTELPAPLRPASSAESAARREQLFGGSSAPALFPRTGGFQKLLAAVEADLPKIAGLSELEHRRRGLEQLLQLLRAWEAELLKDMVPWRPWRSRLIPTAPSDATELRARHAAVVGAAAAEVEQELTASVS</sequence>
<dbReference type="OrthoDB" id="428077at2759"/>
<dbReference type="EMBL" id="CAJNNV010000020">
    <property type="protein sequence ID" value="CAE8581074.1"/>
    <property type="molecule type" value="Genomic_DNA"/>
</dbReference>
<dbReference type="Proteomes" id="UP000654075">
    <property type="component" value="Unassembled WGS sequence"/>
</dbReference>
<protein>
    <recommendedName>
        <fullName evidence="2">SET domain-containing protein</fullName>
    </recommendedName>
</protein>
<dbReference type="PROSITE" id="PS50280">
    <property type="entry name" value="SET"/>
    <property type="match status" value="1"/>
</dbReference>
<feature type="compositionally biased region" description="Low complexity" evidence="1">
    <location>
        <begin position="57"/>
        <end position="83"/>
    </location>
</feature>
<dbReference type="GO" id="GO:0016279">
    <property type="term" value="F:protein-lysine N-methyltransferase activity"/>
    <property type="evidence" value="ECO:0007669"/>
    <property type="project" value="TreeGrafter"/>
</dbReference>
<proteinExistence type="predicted"/>
<feature type="compositionally biased region" description="Low complexity" evidence="1">
    <location>
        <begin position="111"/>
        <end position="137"/>
    </location>
</feature>
<dbReference type="Pfam" id="PF00856">
    <property type="entry name" value="SET"/>
    <property type="match status" value="1"/>
</dbReference>
<dbReference type="Gene3D" id="3.90.1410.10">
    <property type="entry name" value="set domain protein methyltransferase, domain 1"/>
    <property type="match status" value="1"/>
</dbReference>
<feature type="compositionally biased region" description="Low complexity" evidence="1">
    <location>
        <begin position="9"/>
        <end position="49"/>
    </location>
</feature>
<evidence type="ECO:0000313" key="3">
    <source>
        <dbReference type="EMBL" id="CAE8581074.1"/>
    </source>
</evidence>
<evidence type="ECO:0000256" key="1">
    <source>
        <dbReference type="SAM" id="MobiDB-lite"/>
    </source>
</evidence>
<dbReference type="SUPFAM" id="SSF82199">
    <property type="entry name" value="SET domain"/>
    <property type="match status" value="1"/>
</dbReference>
<keyword evidence="4" id="KW-1185">Reference proteome</keyword>
<reference evidence="3" key="1">
    <citation type="submission" date="2021-02" db="EMBL/GenBank/DDBJ databases">
        <authorList>
            <person name="Dougan E. K."/>
            <person name="Rhodes N."/>
            <person name="Thang M."/>
            <person name="Chan C."/>
        </authorList>
    </citation>
    <scope>NUCLEOTIDE SEQUENCE</scope>
</reference>
<organism evidence="3 4">
    <name type="scientific">Polarella glacialis</name>
    <name type="common">Dinoflagellate</name>
    <dbReference type="NCBI Taxonomy" id="89957"/>
    <lineage>
        <taxon>Eukaryota</taxon>
        <taxon>Sar</taxon>
        <taxon>Alveolata</taxon>
        <taxon>Dinophyceae</taxon>
        <taxon>Suessiales</taxon>
        <taxon>Suessiaceae</taxon>
        <taxon>Polarella</taxon>
    </lineage>
</organism>
<evidence type="ECO:0000259" key="2">
    <source>
        <dbReference type="PROSITE" id="PS50280"/>
    </source>
</evidence>
<comment type="caution">
    <text evidence="3">The sequence shown here is derived from an EMBL/GenBank/DDBJ whole genome shotgun (WGS) entry which is preliminary data.</text>
</comment>
<gene>
    <name evidence="3" type="ORF">PGLA1383_LOCUS112</name>
</gene>
<dbReference type="InterPro" id="IPR050600">
    <property type="entry name" value="SETD3_SETD6_MTase"/>
</dbReference>
<dbReference type="AlphaFoldDB" id="A0A813D4M5"/>
<feature type="region of interest" description="Disordered" evidence="1">
    <location>
        <begin position="1"/>
        <end position="138"/>
    </location>
</feature>
<feature type="compositionally biased region" description="Low complexity" evidence="1">
    <location>
        <begin position="89"/>
        <end position="104"/>
    </location>
</feature>
<feature type="domain" description="SET" evidence="2">
    <location>
        <begin position="180"/>
        <end position="306"/>
    </location>
</feature>
<name>A0A813D4M5_POLGL</name>
<dbReference type="CDD" id="cd10527">
    <property type="entry name" value="SET_LSMT"/>
    <property type="match status" value="1"/>
</dbReference>